<evidence type="ECO:0000259" key="4">
    <source>
        <dbReference type="PROSITE" id="PS50883"/>
    </source>
</evidence>
<comment type="caution">
    <text evidence="6">The sequence shown here is derived from an EMBL/GenBank/DDBJ whole genome shotgun (WGS) entry which is preliminary data.</text>
</comment>
<dbReference type="EMBL" id="AMXF01000131">
    <property type="protein sequence ID" value="ENO96171.1"/>
    <property type="molecule type" value="Genomic_DNA"/>
</dbReference>
<dbReference type="SUPFAM" id="SSF52172">
    <property type="entry name" value="CheY-like"/>
    <property type="match status" value="1"/>
</dbReference>
<name>N6YPF0_9RHOO</name>
<dbReference type="Gene3D" id="3.30.70.270">
    <property type="match status" value="1"/>
</dbReference>
<sequence>MPEATRVLIIDDDAVTRLLVGSAMCGAGHEVLENDSGETAMATLEECRPELILLDLEMPGMGGLAFCRWLRTRPACHNLPVLVMTAHDDSTTIQNAFDAGASDFIAKPLNFNILVHRVRFLLRARDNLRALERSRRNLAEAQGIARLGSWELDRASGIAECSEALFTVLGRDPQDTERSIAGFVERVHPDDLERVRAAIAASSDGRLPADVIHRYLGDDGRVRWIHLRVKFEHDEQGHARRSYGTVQDITAQRRVEERIDYLLRHDALTGLPNRDHFLQALGAELSRCGEHAQVAVIHIALERYQRISDSLGHESGDAVLRLAAERVRRCLPGAELAEIDGRTLLARWSGGEFMLMRSGAAATHEAARLARAILDKLRAPFRVGEHELVLGAHLGIALHPIDGAGATALTQAASIASHHARSNGQAEAQFHSADIQDEARLRMELERDLRRALADDAGGGLTLYYQPKYDHGGHIRGAEALIRWEHPHLGLLPPARFVPLAEEARLIVPLGKWVIRRACRQLREWLDEGLPEMRIALNLAAPHFVDPGLLPLLIAETTAHGIRSELIELELTESMLMDDTEYVRDMLRHMHEHGFRLAIDDFGMGYSSLSQLSFLPLDTLKIDRAFTQGMLEVPRQAAVVRGIIALAKGLGLSVVAEGVETSAQAAALRDEGCDLMQGFHFARPLAAADFARRLADPGAHPAPAGAGPR</sequence>
<dbReference type="InterPro" id="IPR011006">
    <property type="entry name" value="CheY-like_superfamily"/>
</dbReference>
<dbReference type="Gene3D" id="3.40.50.2300">
    <property type="match status" value="1"/>
</dbReference>
<evidence type="ECO:0000259" key="3">
    <source>
        <dbReference type="PROSITE" id="PS50113"/>
    </source>
</evidence>
<dbReference type="Gene3D" id="2.10.70.100">
    <property type="match status" value="1"/>
</dbReference>
<feature type="domain" description="PAC" evidence="3">
    <location>
        <begin position="209"/>
        <end position="261"/>
    </location>
</feature>
<evidence type="ECO:0000259" key="5">
    <source>
        <dbReference type="PROSITE" id="PS50887"/>
    </source>
</evidence>
<accession>N6YPF0</accession>
<gene>
    <name evidence="6" type="ORF">C667_15344</name>
</gene>
<dbReference type="SUPFAM" id="SSF55785">
    <property type="entry name" value="PYP-like sensor domain (PAS domain)"/>
    <property type="match status" value="1"/>
</dbReference>
<feature type="domain" description="Response regulatory" evidence="2">
    <location>
        <begin position="6"/>
        <end position="122"/>
    </location>
</feature>
<dbReference type="PROSITE" id="PS50883">
    <property type="entry name" value="EAL"/>
    <property type="match status" value="1"/>
</dbReference>
<reference evidence="6 7" key="1">
    <citation type="submission" date="2012-09" db="EMBL/GenBank/DDBJ databases">
        <title>Draft Genome Sequences of 6 Strains from Genus Thauera.</title>
        <authorList>
            <person name="Liu B."/>
            <person name="Shapleigh J.P."/>
            <person name="Frostegard A.H."/>
        </authorList>
    </citation>
    <scope>NUCLEOTIDE SEQUENCE [LARGE SCALE GENOMIC DNA]</scope>
    <source>
        <strain evidence="6 7">B4P</strain>
    </source>
</reference>
<proteinExistence type="predicted"/>
<dbReference type="CDD" id="cd01949">
    <property type="entry name" value="GGDEF"/>
    <property type="match status" value="1"/>
</dbReference>
<dbReference type="PANTHER" id="PTHR44757:SF2">
    <property type="entry name" value="BIOFILM ARCHITECTURE MAINTENANCE PROTEIN MBAA"/>
    <property type="match status" value="1"/>
</dbReference>
<dbReference type="InterPro" id="IPR035965">
    <property type="entry name" value="PAS-like_dom_sf"/>
</dbReference>
<dbReference type="SMART" id="SM00052">
    <property type="entry name" value="EAL"/>
    <property type="match status" value="1"/>
</dbReference>
<dbReference type="InterPro" id="IPR001610">
    <property type="entry name" value="PAC"/>
</dbReference>
<dbReference type="InterPro" id="IPR001789">
    <property type="entry name" value="Sig_transdc_resp-reg_receiver"/>
</dbReference>
<dbReference type="SMART" id="SM00086">
    <property type="entry name" value="PAC"/>
    <property type="match status" value="1"/>
</dbReference>
<dbReference type="SMART" id="SM00448">
    <property type="entry name" value="REC"/>
    <property type="match status" value="1"/>
</dbReference>
<organism evidence="6 7">
    <name type="scientific">Thauera phenylacetica B4P</name>
    <dbReference type="NCBI Taxonomy" id="1234382"/>
    <lineage>
        <taxon>Bacteria</taxon>
        <taxon>Pseudomonadati</taxon>
        <taxon>Pseudomonadota</taxon>
        <taxon>Betaproteobacteria</taxon>
        <taxon>Rhodocyclales</taxon>
        <taxon>Zoogloeaceae</taxon>
        <taxon>Thauera</taxon>
    </lineage>
</organism>
<dbReference type="Pfam" id="PF00990">
    <property type="entry name" value="GGDEF"/>
    <property type="match status" value="1"/>
</dbReference>
<protein>
    <submittedName>
        <fullName evidence="6">Sensory response regulator with diguanylate cyclase domain</fullName>
    </submittedName>
</protein>
<dbReference type="SMART" id="SM00267">
    <property type="entry name" value="GGDEF"/>
    <property type="match status" value="1"/>
</dbReference>
<dbReference type="SUPFAM" id="SSF55073">
    <property type="entry name" value="Nucleotide cyclase"/>
    <property type="match status" value="1"/>
</dbReference>
<keyword evidence="7" id="KW-1185">Reference proteome</keyword>
<dbReference type="PROSITE" id="PS50110">
    <property type="entry name" value="RESPONSE_REGULATORY"/>
    <property type="match status" value="1"/>
</dbReference>
<dbReference type="PANTHER" id="PTHR44757">
    <property type="entry name" value="DIGUANYLATE CYCLASE DGCP"/>
    <property type="match status" value="1"/>
</dbReference>
<dbReference type="InterPro" id="IPR000160">
    <property type="entry name" value="GGDEF_dom"/>
</dbReference>
<dbReference type="InterPro" id="IPR000700">
    <property type="entry name" value="PAS-assoc_C"/>
</dbReference>
<dbReference type="InterPro" id="IPR013655">
    <property type="entry name" value="PAS_fold_3"/>
</dbReference>
<evidence type="ECO:0000259" key="2">
    <source>
        <dbReference type="PROSITE" id="PS50110"/>
    </source>
</evidence>
<dbReference type="CDD" id="cd01948">
    <property type="entry name" value="EAL"/>
    <property type="match status" value="1"/>
</dbReference>
<feature type="domain" description="EAL" evidence="4">
    <location>
        <begin position="442"/>
        <end position="698"/>
    </location>
</feature>
<dbReference type="GO" id="GO:0000160">
    <property type="term" value="P:phosphorelay signal transduction system"/>
    <property type="evidence" value="ECO:0007669"/>
    <property type="project" value="InterPro"/>
</dbReference>
<dbReference type="SUPFAM" id="SSF141868">
    <property type="entry name" value="EAL domain-like"/>
    <property type="match status" value="1"/>
</dbReference>
<dbReference type="Pfam" id="PF08447">
    <property type="entry name" value="PAS_3"/>
    <property type="match status" value="1"/>
</dbReference>
<dbReference type="AlphaFoldDB" id="N6YPF0"/>
<dbReference type="InterPro" id="IPR052155">
    <property type="entry name" value="Biofilm_reg_signaling"/>
</dbReference>
<dbReference type="Pfam" id="PF00563">
    <property type="entry name" value="EAL"/>
    <property type="match status" value="1"/>
</dbReference>
<dbReference type="Gene3D" id="3.30.450.20">
    <property type="entry name" value="PAS domain"/>
    <property type="match status" value="1"/>
</dbReference>
<dbReference type="RefSeq" id="WP_004367871.1">
    <property type="nucleotide sequence ID" value="NZ_AMXF01000131.1"/>
</dbReference>
<feature type="modified residue" description="4-aspartylphosphate" evidence="1">
    <location>
        <position position="55"/>
    </location>
</feature>
<dbReference type="Pfam" id="PF00072">
    <property type="entry name" value="Response_reg"/>
    <property type="match status" value="1"/>
</dbReference>
<dbReference type="InterPro" id="IPR000014">
    <property type="entry name" value="PAS"/>
</dbReference>
<dbReference type="CDD" id="cd00130">
    <property type="entry name" value="PAS"/>
    <property type="match status" value="1"/>
</dbReference>
<dbReference type="InterPro" id="IPR035919">
    <property type="entry name" value="EAL_sf"/>
</dbReference>
<evidence type="ECO:0000313" key="6">
    <source>
        <dbReference type="EMBL" id="ENO96171.1"/>
    </source>
</evidence>
<dbReference type="InterPro" id="IPR029787">
    <property type="entry name" value="Nucleotide_cyclase"/>
</dbReference>
<evidence type="ECO:0000313" key="7">
    <source>
        <dbReference type="Proteomes" id="UP000013047"/>
    </source>
</evidence>
<dbReference type="InterPro" id="IPR001633">
    <property type="entry name" value="EAL_dom"/>
</dbReference>
<evidence type="ECO:0000256" key="1">
    <source>
        <dbReference type="PROSITE-ProRule" id="PRU00169"/>
    </source>
</evidence>
<dbReference type="NCBIfam" id="TIGR00254">
    <property type="entry name" value="GGDEF"/>
    <property type="match status" value="1"/>
</dbReference>
<dbReference type="Gene3D" id="3.20.20.450">
    <property type="entry name" value="EAL domain"/>
    <property type="match status" value="1"/>
</dbReference>
<dbReference type="Proteomes" id="UP000013047">
    <property type="component" value="Unassembled WGS sequence"/>
</dbReference>
<dbReference type="PROSITE" id="PS50113">
    <property type="entry name" value="PAC"/>
    <property type="match status" value="1"/>
</dbReference>
<keyword evidence="1" id="KW-0597">Phosphoprotein</keyword>
<feature type="domain" description="GGDEF" evidence="5">
    <location>
        <begin position="292"/>
        <end position="433"/>
    </location>
</feature>
<dbReference type="PROSITE" id="PS50887">
    <property type="entry name" value="GGDEF"/>
    <property type="match status" value="1"/>
</dbReference>
<dbReference type="InterPro" id="IPR043128">
    <property type="entry name" value="Rev_trsase/Diguanyl_cyclase"/>
</dbReference>
<feature type="non-terminal residue" evidence="6">
    <location>
        <position position="709"/>
    </location>
</feature>